<keyword evidence="15" id="KW-1185">Reference proteome</keyword>
<dbReference type="SUPFAM" id="SSF103025">
    <property type="entry name" value="Folate-binding domain"/>
    <property type="match status" value="1"/>
</dbReference>
<protein>
    <recommendedName>
        <fullName evidence="5">Glycine cleavage system H protein, mitochondrial</fullName>
        <ecNumber evidence="4">2.1.2.10</ecNumber>
    </recommendedName>
    <alternativeName>
        <fullName evidence="10">Glycine cleavage system T protein</fullName>
    </alternativeName>
</protein>
<dbReference type="InterPro" id="IPR003016">
    <property type="entry name" value="2-oxoA_DH_lipoyl-BS"/>
</dbReference>
<accession>A0AA35XD07</accession>
<comment type="caution">
    <text evidence="14">The sequence shown here is derived from an EMBL/GenBank/DDBJ whole genome shotgun (WGS) entry which is preliminary data.</text>
</comment>
<evidence type="ECO:0000256" key="2">
    <source>
        <dbReference type="ARBA" id="ARBA00008609"/>
    </source>
</evidence>
<evidence type="ECO:0000256" key="11">
    <source>
        <dbReference type="ARBA" id="ARBA00047665"/>
    </source>
</evidence>
<reference evidence="14" key="1">
    <citation type="submission" date="2023-03" db="EMBL/GenBank/DDBJ databases">
        <authorList>
            <person name="Steffen K."/>
            <person name="Cardenas P."/>
        </authorList>
    </citation>
    <scope>NUCLEOTIDE SEQUENCE</scope>
</reference>
<dbReference type="PANTHER" id="PTHR43757:SF2">
    <property type="entry name" value="AMINOMETHYLTRANSFERASE, MITOCHONDRIAL"/>
    <property type="match status" value="1"/>
</dbReference>
<dbReference type="NCBIfam" id="TIGR00527">
    <property type="entry name" value="gcvH"/>
    <property type="match status" value="1"/>
</dbReference>
<evidence type="ECO:0000256" key="5">
    <source>
        <dbReference type="ARBA" id="ARBA00018130"/>
    </source>
</evidence>
<dbReference type="NCBIfam" id="NF002270">
    <property type="entry name" value="PRK01202.1"/>
    <property type="match status" value="1"/>
</dbReference>
<dbReference type="Pfam" id="PF01571">
    <property type="entry name" value="GCV_T"/>
    <property type="match status" value="1"/>
</dbReference>
<dbReference type="InterPro" id="IPR000089">
    <property type="entry name" value="Biotin_lipoyl"/>
</dbReference>
<dbReference type="InterPro" id="IPR029043">
    <property type="entry name" value="GcvT/YgfZ_C"/>
</dbReference>
<dbReference type="InterPro" id="IPR017453">
    <property type="entry name" value="GCV_H_sub"/>
</dbReference>
<dbReference type="InterPro" id="IPR027266">
    <property type="entry name" value="TrmE/GcvT-like"/>
</dbReference>
<evidence type="ECO:0000259" key="13">
    <source>
        <dbReference type="PROSITE" id="PS50968"/>
    </source>
</evidence>
<dbReference type="Proteomes" id="UP001174909">
    <property type="component" value="Unassembled WGS sequence"/>
</dbReference>
<dbReference type="Gene3D" id="3.30.1360.120">
    <property type="entry name" value="Probable tRNA modification gtpase trme, domain 1"/>
    <property type="match status" value="1"/>
</dbReference>
<evidence type="ECO:0000256" key="9">
    <source>
        <dbReference type="ARBA" id="ARBA00022946"/>
    </source>
</evidence>
<sequence length="505" mass="54090">MAADTTVAENLRTALYDTHVALGARMVPFGGWDMPVQYEGVIAEVAAVRNAAGLFDVSHMGRLHIGGPNAAALLDILLTGSASGLRVGRARYCFICNERGGVIDDTIFYRLSEDEFLLIPNAGNRPEVALWFDRQLALHFDGRGVHITDRTMLTSLIAVQGPRAVEIVDQLCEDFTPGARLARNPGRSPAPSLLRPFTWGRGHIDGRRVFIGRTGYTGEDGFELALGSADAVAIWNKLTAAGAVPAGLGARDVLRLEAGLPLHGHELSDTITPIEAGLGRFVRRDGGYNGADVLDHQRVYGTARRLVGLTLPGRSAPRAGYDVLADGQVVGTVASGSYSPTLEQCIAMAFVDASHAAPDTVLTADIRGRQAQVSDKVNPEDRKYSREHEWALVEDATAGTVLVGITHYAQDQLGDVVYVELPGTGAPVGHMDKMGEIESVKAVSDLFSPVSGEVTEINGRLAQEPELVNTDPFGDGWMLRVRMNDPAELDALLDAASYNEYLGGL</sequence>
<comment type="cofactor">
    <cofactor evidence="1">
        <name>(R)-lipoate</name>
        <dbReference type="ChEBI" id="CHEBI:83088"/>
    </cofactor>
</comment>
<evidence type="ECO:0000256" key="8">
    <source>
        <dbReference type="ARBA" id="ARBA00022823"/>
    </source>
</evidence>
<dbReference type="SUPFAM" id="SSF101790">
    <property type="entry name" value="Aminomethyltransferase beta-barrel domain"/>
    <property type="match status" value="1"/>
</dbReference>
<dbReference type="AlphaFoldDB" id="A0AA35XD07"/>
<gene>
    <name evidence="14" type="ORF">GBAR_LOCUS29617</name>
</gene>
<dbReference type="PROSITE" id="PS50968">
    <property type="entry name" value="BIOTINYL_LIPOYL"/>
    <property type="match status" value="1"/>
</dbReference>
<proteinExistence type="inferred from homology"/>
<dbReference type="InterPro" id="IPR011053">
    <property type="entry name" value="Single_hybrid_motif"/>
</dbReference>
<organism evidence="14 15">
    <name type="scientific">Geodia barretti</name>
    <name type="common">Barrett's horny sponge</name>
    <dbReference type="NCBI Taxonomy" id="519541"/>
    <lineage>
        <taxon>Eukaryota</taxon>
        <taxon>Metazoa</taxon>
        <taxon>Porifera</taxon>
        <taxon>Demospongiae</taxon>
        <taxon>Heteroscleromorpha</taxon>
        <taxon>Tetractinellida</taxon>
        <taxon>Astrophorina</taxon>
        <taxon>Geodiidae</taxon>
        <taxon>Geodia</taxon>
    </lineage>
</organism>
<dbReference type="Pfam" id="PF01597">
    <property type="entry name" value="GCV_H"/>
    <property type="match status" value="1"/>
</dbReference>
<evidence type="ECO:0000256" key="7">
    <source>
        <dbReference type="ARBA" id="ARBA00022679"/>
    </source>
</evidence>
<dbReference type="InterPro" id="IPR002930">
    <property type="entry name" value="GCV_H"/>
</dbReference>
<dbReference type="EC" id="2.1.2.10" evidence="4"/>
<dbReference type="NCBIfam" id="NF001567">
    <property type="entry name" value="PRK00389.1"/>
    <property type="match status" value="1"/>
</dbReference>
<dbReference type="Pfam" id="PF08669">
    <property type="entry name" value="GCV_T_C"/>
    <property type="match status" value="1"/>
</dbReference>
<dbReference type="GO" id="GO:0019464">
    <property type="term" value="P:glycine decarboxylation via glycine cleavage system"/>
    <property type="evidence" value="ECO:0007669"/>
    <property type="project" value="InterPro"/>
</dbReference>
<evidence type="ECO:0000256" key="1">
    <source>
        <dbReference type="ARBA" id="ARBA00001938"/>
    </source>
</evidence>
<dbReference type="GO" id="GO:0008483">
    <property type="term" value="F:transaminase activity"/>
    <property type="evidence" value="ECO:0007669"/>
    <property type="project" value="UniProtKB-KW"/>
</dbReference>
<dbReference type="GO" id="GO:0005829">
    <property type="term" value="C:cytosol"/>
    <property type="evidence" value="ECO:0007669"/>
    <property type="project" value="TreeGrafter"/>
</dbReference>
<keyword evidence="7" id="KW-0808">Transferase</keyword>
<dbReference type="Gene3D" id="2.40.50.100">
    <property type="match status" value="1"/>
</dbReference>
<keyword evidence="9" id="KW-0809">Transit peptide</keyword>
<dbReference type="SUPFAM" id="SSF51230">
    <property type="entry name" value="Single hybrid motif"/>
    <property type="match status" value="1"/>
</dbReference>
<evidence type="ECO:0000256" key="3">
    <source>
        <dbReference type="ARBA" id="ARBA00009249"/>
    </source>
</evidence>
<dbReference type="NCBIfam" id="TIGR00528">
    <property type="entry name" value="gcvT"/>
    <property type="match status" value="1"/>
</dbReference>
<dbReference type="InterPro" id="IPR013977">
    <property type="entry name" value="GcvT_C"/>
</dbReference>
<comment type="similarity">
    <text evidence="3">Belongs to the GcvH family.</text>
</comment>
<dbReference type="InterPro" id="IPR006222">
    <property type="entry name" value="GCVT_N"/>
</dbReference>
<dbReference type="EMBL" id="CASHTH010004159">
    <property type="protein sequence ID" value="CAI8054218.1"/>
    <property type="molecule type" value="Genomic_DNA"/>
</dbReference>
<dbReference type="InterPro" id="IPR028896">
    <property type="entry name" value="GcvT/YgfZ/DmdA"/>
</dbReference>
<feature type="modified residue" description="N6-lipoyllysine" evidence="12">
    <location>
        <position position="441"/>
    </location>
</feature>
<name>A0AA35XD07_GEOBA</name>
<evidence type="ECO:0000313" key="14">
    <source>
        <dbReference type="EMBL" id="CAI8054218.1"/>
    </source>
</evidence>
<keyword evidence="6" id="KW-0032">Aminotransferase</keyword>
<comment type="similarity">
    <text evidence="2">Belongs to the GcvT family.</text>
</comment>
<evidence type="ECO:0000256" key="6">
    <source>
        <dbReference type="ARBA" id="ARBA00022576"/>
    </source>
</evidence>
<dbReference type="PROSITE" id="PS00189">
    <property type="entry name" value="LIPOYL"/>
    <property type="match status" value="1"/>
</dbReference>
<comment type="catalytic activity">
    <reaction evidence="11">
        <text>N(6)-[(R)-S(8)-aminomethyldihydrolipoyl]-L-lysyl-[protein] + (6S)-5,6,7,8-tetrahydrofolate = N(6)-[(R)-dihydrolipoyl]-L-lysyl-[protein] + (6R)-5,10-methylene-5,6,7,8-tetrahydrofolate + NH4(+)</text>
        <dbReference type="Rhea" id="RHEA:16945"/>
        <dbReference type="Rhea" id="RHEA-COMP:10475"/>
        <dbReference type="Rhea" id="RHEA-COMP:10492"/>
        <dbReference type="ChEBI" id="CHEBI:15636"/>
        <dbReference type="ChEBI" id="CHEBI:28938"/>
        <dbReference type="ChEBI" id="CHEBI:57453"/>
        <dbReference type="ChEBI" id="CHEBI:83100"/>
        <dbReference type="ChEBI" id="CHEBI:83143"/>
        <dbReference type="EC" id="2.1.2.10"/>
    </reaction>
</comment>
<evidence type="ECO:0000256" key="4">
    <source>
        <dbReference type="ARBA" id="ARBA00012616"/>
    </source>
</evidence>
<dbReference type="InterPro" id="IPR033753">
    <property type="entry name" value="GCV_H/Fam206"/>
</dbReference>
<evidence type="ECO:0000256" key="12">
    <source>
        <dbReference type="PIRSR" id="PIRSR617453-50"/>
    </source>
</evidence>
<dbReference type="CDD" id="cd06848">
    <property type="entry name" value="GCS_H"/>
    <property type="match status" value="1"/>
</dbReference>
<dbReference type="GO" id="GO:0005960">
    <property type="term" value="C:glycine cleavage complex"/>
    <property type="evidence" value="ECO:0007669"/>
    <property type="project" value="InterPro"/>
</dbReference>
<dbReference type="PANTHER" id="PTHR43757">
    <property type="entry name" value="AMINOMETHYLTRANSFERASE"/>
    <property type="match status" value="1"/>
</dbReference>
<evidence type="ECO:0000313" key="15">
    <source>
        <dbReference type="Proteomes" id="UP001174909"/>
    </source>
</evidence>
<dbReference type="GO" id="GO:0004047">
    <property type="term" value="F:aminomethyltransferase activity"/>
    <property type="evidence" value="ECO:0007669"/>
    <property type="project" value="UniProtKB-EC"/>
</dbReference>
<keyword evidence="8 12" id="KW-0450">Lipoyl</keyword>
<dbReference type="InterPro" id="IPR006223">
    <property type="entry name" value="GcvT"/>
</dbReference>
<feature type="domain" description="Lipoyl-binding" evidence="13">
    <location>
        <begin position="400"/>
        <end position="482"/>
    </location>
</feature>
<evidence type="ECO:0000256" key="10">
    <source>
        <dbReference type="ARBA" id="ARBA00031395"/>
    </source>
</evidence>
<dbReference type="HAMAP" id="MF_00272">
    <property type="entry name" value="GcvH"/>
    <property type="match status" value="1"/>
</dbReference>